<accession>A0ABN9T1M5</accession>
<feature type="region of interest" description="Disordered" evidence="1">
    <location>
        <begin position="116"/>
        <end position="136"/>
    </location>
</feature>
<evidence type="ECO:0000256" key="1">
    <source>
        <dbReference type="SAM" id="MobiDB-lite"/>
    </source>
</evidence>
<sequence>MKVGIMIKSTSVAAAAGMAATPPEPTLTPIPRYVTPAFMIPFMAWLPSRRKYALPRIMKSSTEAKKLPTKPARAPHTAFSLLPTPFAFCLLLSHQCHGQTMVWSYSFPLNLQRGLEQKQKRKPQQPASSSQHGITV</sequence>
<evidence type="ECO:0008006" key="4">
    <source>
        <dbReference type="Google" id="ProtNLM"/>
    </source>
</evidence>
<organism evidence="2 3">
    <name type="scientific">Prorocentrum cordatum</name>
    <dbReference type="NCBI Taxonomy" id="2364126"/>
    <lineage>
        <taxon>Eukaryota</taxon>
        <taxon>Sar</taxon>
        <taxon>Alveolata</taxon>
        <taxon>Dinophyceae</taxon>
        <taxon>Prorocentrales</taxon>
        <taxon>Prorocentraceae</taxon>
        <taxon>Prorocentrum</taxon>
    </lineage>
</organism>
<dbReference type="Proteomes" id="UP001189429">
    <property type="component" value="Unassembled WGS sequence"/>
</dbReference>
<evidence type="ECO:0000313" key="2">
    <source>
        <dbReference type="EMBL" id="CAK0838842.1"/>
    </source>
</evidence>
<proteinExistence type="predicted"/>
<feature type="compositionally biased region" description="Polar residues" evidence="1">
    <location>
        <begin position="125"/>
        <end position="136"/>
    </location>
</feature>
<keyword evidence="3" id="KW-1185">Reference proteome</keyword>
<evidence type="ECO:0000313" key="3">
    <source>
        <dbReference type="Proteomes" id="UP001189429"/>
    </source>
</evidence>
<protein>
    <recommendedName>
        <fullName evidence="4">Secreted protein</fullName>
    </recommendedName>
</protein>
<dbReference type="EMBL" id="CAUYUJ010014251">
    <property type="protein sequence ID" value="CAK0838842.1"/>
    <property type="molecule type" value="Genomic_DNA"/>
</dbReference>
<name>A0ABN9T1M5_9DINO</name>
<comment type="caution">
    <text evidence="2">The sequence shown here is derived from an EMBL/GenBank/DDBJ whole genome shotgun (WGS) entry which is preliminary data.</text>
</comment>
<gene>
    <name evidence="2" type="ORF">PCOR1329_LOCUS34697</name>
</gene>
<reference evidence="2" key="1">
    <citation type="submission" date="2023-10" db="EMBL/GenBank/DDBJ databases">
        <authorList>
            <person name="Chen Y."/>
            <person name="Shah S."/>
            <person name="Dougan E. K."/>
            <person name="Thang M."/>
            <person name="Chan C."/>
        </authorList>
    </citation>
    <scope>NUCLEOTIDE SEQUENCE [LARGE SCALE GENOMIC DNA]</scope>
</reference>